<dbReference type="InterPro" id="IPR027417">
    <property type="entry name" value="P-loop_NTPase"/>
</dbReference>
<dbReference type="GO" id="GO:1990234">
    <property type="term" value="C:transferase complex"/>
    <property type="evidence" value="ECO:0007669"/>
    <property type="project" value="UniProtKB-ARBA"/>
</dbReference>
<evidence type="ECO:0000256" key="6">
    <source>
        <dbReference type="ARBA" id="ARBA00043913"/>
    </source>
</evidence>
<feature type="compositionally biased region" description="Low complexity" evidence="8">
    <location>
        <begin position="150"/>
        <end position="160"/>
    </location>
</feature>
<feature type="repeat" description="WD" evidence="7">
    <location>
        <begin position="1305"/>
        <end position="1346"/>
    </location>
</feature>
<feature type="compositionally biased region" description="Polar residues" evidence="8">
    <location>
        <begin position="82"/>
        <end position="104"/>
    </location>
</feature>
<feature type="repeat" description="WD" evidence="7">
    <location>
        <begin position="1388"/>
        <end position="1429"/>
    </location>
</feature>
<evidence type="ECO:0000313" key="10">
    <source>
        <dbReference type="EMBL" id="KAJ5206563.1"/>
    </source>
</evidence>
<name>A0A9W9MSD7_9EURO</name>
<evidence type="ECO:0000256" key="3">
    <source>
        <dbReference type="ARBA" id="ARBA00022737"/>
    </source>
</evidence>
<dbReference type="PRINTS" id="PR00320">
    <property type="entry name" value="GPROTEINBRPT"/>
</dbReference>
<evidence type="ECO:0000313" key="11">
    <source>
        <dbReference type="Proteomes" id="UP001150879"/>
    </source>
</evidence>
<dbReference type="InterPro" id="IPR019775">
    <property type="entry name" value="WD40_repeat_CS"/>
</dbReference>
<comment type="subcellular location">
    <subcellularLocation>
        <location evidence="1">Mitochondrion outer membrane</location>
        <topology evidence="1">Peripheral membrane protein</topology>
        <orientation evidence="1">Cytoplasmic side</orientation>
    </subcellularLocation>
</comment>
<evidence type="ECO:0000256" key="7">
    <source>
        <dbReference type="PROSITE-ProRule" id="PRU00221"/>
    </source>
</evidence>
<dbReference type="GO" id="GO:0005741">
    <property type="term" value="C:mitochondrial outer membrane"/>
    <property type="evidence" value="ECO:0007669"/>
    <property type="project" value="UniProtKB-SubCell"/>
</dbReference>
<dbReference type="GO" id="GO:0005634">
    <property type="term" value="C:nucleus"/>
    <property type="evidence" value="ECO:0007669"/>
    <property type="project" value="TreeGrafter"/>
</dbReference>
<keyword evidence="11" id="KW-1185">Reference proteome</keyword>
<feature type="repeat" description="WD" evidence="7">
    <location>
        <begin position="1430"/>
        <end position="1471"/>
    </location>
</feature>
<evidence type="ECO:0000256" key="4">
    <source>
        <dbReference type="ARBA" id="ARBA00038415"/>
    </source>
</evidence>
<feature type="region of interest" description="Disordered" evidence="8">
    <location>
        <begin position="51"/>
        <end position="104"/>
    </location>
</feature>
<dbReference type="PANTHER" id="PTHR22847">
    <property type="entry name" value="WD40 REPEAT PROTEIN"/>
    <property type="match status" value="1"/>
</dbReference>
<feature type="region of interest" description="Disordered" evidence="8">
    <location>
        <begin position="148"/>
        <end position="168"/>
    </location>
</feature>
<dbReference type="SMART" id="SM00320">
    <property type="entry name" value="WD40"/>
    <property type="match status" value="13"/>
</dbReference>
<dbReference type="SUPFAM" id="SSF50978">
    <property type="entry name" value="WD40 repeat-like"/>
    <property type="match status" value="1"/>
</dbReference>
<dbReference type="InterPro" id="IPR020472">
    <property type="entry name" value="WD40_PAC1"/>
</dbReference>
<dbReference type="InterPro" id="IPR056884">
    <property type="entry name" value="NPHP3-like_N"/>
</dbReference>
<feature type="repeat" description="WD" evidence="7">
    <location>
        <begin position="1096"/>
        <end position="1137"/>
    </location>
</feature>
<reference evidence="10" key="2">
    <citation type="journal article" date="2023" name="IMA Fungus">
        <title>Comparative genomic study of the Penicillium genus elucidates a diverse pangenome and 15 lateral gene transfer events.</title>
        <authorList>
            <person name="Petersen C."/>
            <person name="Sorensen T."/>
            <person name="Nielsen M.R."/>
            <person name="Sondergaard T.E."/>
            <person name="Sorensen J.L."/>
            <person name="Fitzpatrick D.A."/>
            <person name="Frisvad J.C."/>
            <person name="Nielsen K.L."/>
        </authorList>
    </citation>
    <scope>NUCLEOTIDE SEQUENCE</scope>
    <source>
        <strain evidence="10">IBT 16849</strain>
    </source>
</reference>
<comment type="caution">
    <text evidence="10">The sequence shown here is derived from an EMBL/GenBank/DDBJ whole genome shotgun (WGS) entry which is preliminary data.</text>
</comment>
<dbReference type="InterPro" id="IPR001680">
    <property type="entry name" value="WD40_rpt"/>
</dbReference>
<feature type="repeat" description="WD" evidence="7">
    <location>
        <begin position="970"/>
        <end position="1002"/>
    </location>
</feature>
<gene>
    <name evidence="10" type="ORF">N7472_003011</name>
</gene>
<accession>A0A9W9MSD7</accession>
<feature type="repeat" description="WD" evidence="7">
    <location>
        <begin position="1222"/>
        <end position="1263"/>
    </location>
</feature>
<dbReference type="InterPro" id="IPR015943">
    <property type="entry name" value="WD40/YVTN_repeat-like_dom_sf"/>
</dbReference>
<dbReference type="InterPro" id="IPR036322">
    <property type="entry name" value="WD40_repeat_dom_sf"/>
</dbReference>
<dbReference type="PROSITE" id="PS00678">
    <property type="entry name" value="WD_REPEATS_1"/>
    <property type="match status" value="3"/>
</dbReference>
<dbReference type="InterPro" id="IPR007111">
    <property type="entry name" value="NACHT_NTPase"/>
</dbReference>
<dbReference type="Gene3D" id="2.130.10.10">
    <property type="entry name" value="YVTN repeat-like/Quinoprotein amine dehydrogenase"/>
    <property type="match status" value="5"/>
</dbReference>
<dbReference type="CDD" id="cd00200">
    <property type="entry name" value="WD40"/>
    <property type="match status" value="2"/>
</dbReference>
<feature type="repeat" description="WD" evidence="7">
    <location>
        <begin position="928"/>
        <end position="959"/>
    </location>
</feature>
<feature type="repeat" description="WD" evidence="7">
    <location>
        <begin position="1264"/>
        <end position="1304"/>
    </location>
</feature>
<sequence length="1485" mass="166641">MMFRYFGKLFGKGKDDGRWKGKCRVESDIVASSTDTNRKGLDGDMLVSTSELRDRNHRGSADGKVTSLNTPSGGPGQAADAIQTSGDSNSNCSTEVHQETTGVISPATSSYTDMWDEAYGCLKVKTDTAEFVDAYEKIISRLFPTEMELQESSSEGQSGENAVAPHPPLREQQMKRIVEKGLQRIEKAKDATEIYGKIFESLKPFKAVLDVGLKNVPPVALPWAVVSSTLDILEKPAKSGKALYSGVSQVVSRMDWYSSLADQLLRPDSIHSGKPLELARSELRKRIVDLYEALLFYQIKSVCYYYRHQFFVFIRGLMGLDDWSGGLGDLTRAEEILRNDSQQYNKEHIKVLLESILITAKDQNGLLREMDREKEDRQCLRDLRLIDPRDQIEDIKDREDTLVEDSYKWILATDEYKNFVDWEDPTSPSLLWISGQAGTGKTMLMVGVVQDIKKRRLVSLVAPDISYFFCQGTNEQLGNASAALRSLLWLLLLQQPQLISHVRKEYETSGQKLFEDSLALKAMGRILEAMLEDHALDRVFLLIDALDECDEKTRQQLLDTVLSTTRRPSRFKWLISSRPLREIEIKMTRIGKPIKHLKLDEYSLERPIQSYIDYKVLQLRSKEEYGSDHLNDLASEMRQRASNTFLWVALVCKELSRTEDYLWSDIIETVPKQLTELYNYLLERIENLEWQRESEYCKKVLTVVALACRETTLDEVASLAGLSPGATEAVVNKCGSFLTVRKNTVYLIHQSAHDYLSGNLGRLHKLAPESAHLELFQLCLKVQIPGPDPLSSVRYACRYWVHHLQQSNVSVDDRSEVYRFLQVHFLHWLEALSLIGAISESVSLIITLQSLVKLDEDLKLSQLLYDARCLALQNRAIIETAPLQLYASVILFAPERSIIRSMFKDQIPEWIDSMPKTQPMWSPELQKLQLHTDRVKAVAFSSKAQLLASASDDNTIRLWVPGQEQELLVLNGHTRPVRAIAFSPDGQLLVSASEDRSIRLWDPVNGLGLQILGRHKGWVNAVAFSSNGQLLASASDDKTVKVWHMTTQKELQTLNGHEGYVRAIGFTPGNQLLASASADATVRLWDPVKGQQLQVFKGHEGPVRAVIFSLDGQMLASASSDTTIRLWDLATGTEIQTLKGHTATVNAIAFSHNNQVLASASDDGSIWLWDPRTGRKLQKLEGHSDSVSAVAFSGDDQLLASASHDETVRLWNPNAWAELHEADGHTDWVNDVTFSGDGRLLASASSDRTVGLWNPATGEQIQKFEGHAGWVSMVTFSHNSQLLASVDDSIVRLWNPVTGKELQRLYGHTGSINAVMFSQDGQLLASASSDKTIWLWGPERGEVIWELKGHTQPVKAIALSRGQLLASGSDDNTVRLWDLVTGKEHQRLYGHTGSINAVVFSQDSQLLASASSDKTIRLWDPEKGKEIGKFEGHTQSIRAIAFSQDGRLLASASSDKTIRLWNLTKKKELQKLMLVTDTRKYFNTV</sequence>
<dbReference type="Proteomes" id="UP001150879">
    <property type="component" value="Unassembled WGS sequence"/>
</dbReference>
<dbReference type="Pfam" id="PF17100">
    <property type="entry name" value="NACHT_N"/>
    <property type="match status" value="1"/>
</dbReference>
<evidence type="ECO:0000256" key="1">
    <source>
        <dbReference type="ARBA" id="ARBA00004570"/>
    </source>
</evidence>
<feature type="compositionally biased region" description="Basic and acidic residues" evidence="8">
    <location>
        <begin position="51"/>
        <end position="61"/>
    </location>
</feature>
<dbReference type="EMBL" id="JAPQKP010000002">
    <property type="protein sequence ID" value="KAJ5206563.1"/>
    <property type="molecule type" value="Genomic_DNA"/>
</dbReference>
<feature type="repeat" description="WD" evidence="7">
    <location>
        <begin position="1012"/>
        <end position="1053"/>
    </location>
</feature>
<dbReference type="InterPro" id="IPR031359">
    <property type="entry name" value="NACHT_N"/>
</dbReference>
<dbReference type="SUPFAM" id="SSF50998">
    <property type="entry name" value="Quinoprotein alcohol dehydrogenase-like"/>
    <property type="match status" value="1"/>
</dbReference>
<dbReference type="PANTHER" id="PTHR22847:SF637">
    <property type="entry name" value="WD REPEAT DOMAIN 5B"/>
    <property type="match status" value="1"/>
</dbReference>
<evidence type="ECO:0000256" key="5">
    <source>
        <dbReference type="ARBA" id="ARBA00039789"/>
    </source>
</evidence>
<keyword evidence="3" id="KW-0677">Repeat</keyword>
<protein>
    <recommendedName>
        <fullName evidence="5">Mitochondrial division protein 1</fullName>
    </recommendedName>
</protein>
<dbReference type="Pfam" id="PF00400">
    <property type="entry name" value="WD40"/>
    <property type="match status" value="13"/>
</dbReference>
<feature type="domain" description="NACHT" evidence="9">
    <location>
        <begin position="429"/>
        <end position="579"/>
    </location>
</feature>
<keyword evidence="2 7" id="KW-0853">WD repeat</keyword>
<dbReference type="PROSITE" id="PS50082">
    <property type="entry name" value="WD_REPEATS_2"/>
    <property type="match status" value="13"/>
</dbReference>
<evidence type="ECO:0000256" key="2">
    <source>
        <dbReference type="ARBA" id="ARBA00022574"/>
    </source>
</evidence>
<dbReference type="PROSITE" id="PS50837">
    <property type="entry name" value="NACHT"/>
    <property type="match status" value="1"/>
</dbReference>
<dbReference type="Gene3D" id="3.40.50.300">
    <property type="entry name" value="P-loop containing nucleotide triphosphate hydrolases"/>
    <property type="match status" value="1"/>
</dbReference>
<organism evidence="10 11">
    <name type="scientific">Penicillium cf. griseofulvum</name>
    <dbReference type="NCBI Taxonomy" id="2972120"/>
    <lineage>
        <taxon>Eukaryota</taxon>
        <taxon>Fungi</taxon>
        <taxon>Dikarya</taxon>
        <taxon>Ascomycota</taxon>
        <taxon>Pezizomycotina</taxon>
        <taxon>Eurotiomycetes</taxon>
        <taxon>Eurotiomycetidae</taxon>
        <taxon>Eurotiales</taxon>
        <taxon>Aspergillaceae</taxon>
        <taxon>Penicillium</taxon>
    </lineage>
</organism>
<feature type="repeat" description="WD" evidence="7">
    <location>
        <begin position="1180"/>
        <end position="1212"/>
    </location>
</feature>
<dbReference type="SUPFAM" id="SSF52540">
    <property type="entry name" value="P-loop containing nucleoside triphosphate hydrolases"/>
    <property type="match status" value="1"/>
</dbReference>
<feature type="repeat" description="WD" evidence="7">
    <location>
        <begin position="1138"/>
        <end position="1179"/>
    </location>
</feature>
<feature type="repeat" description="WD" evidence="7">
    <location>
        <begin position="1347"/>
        <end position="1387"/>
    </location>
</feature>
<feature type="repeat" description="WD" evidence="7">
    <location>
        <begin position="1054"/>
        <end position="1095"/>
    </location>
</feature>
<evidence type="ECO:0000259" key="9">
    <source>
        <dbReference type="PROSITE" id="PS50837"/>
    </source>
</evidence>
<evidence type="ECO:0000256" key="8">
    <source>
        <dbReference type="SAM" id="MobiDB-lite"/>
    </source>
</evidence>
<proteinExistence type="inferred from homology"/>
<comment type="similarity">
    <text evidence="4">Belongs to the WD repeat MDV1/CAF4 family.</text>
</comment>
<dbReference type="Pfam" id="PF24883">
    <property type="entry name" value="NPHP3_N"/>
    <property type="match status" value="1"/>
</dbReference>
<comment type="function">
    <text evidence="6">Involved in mitochondrial fission. Acts as an adapter protein required to form mitochondrial fission complexes. Formation of these complexes is required to promote constriction and fission of the mitochondrial compartment at a late step in mitochondrial division.</text>
</comment>
<dbReference type="InterPro" id="IPR011047">
    <property type="entry name" value="Quinoprotein_ADH-like_sf"/>
</dbReference>
<dbReference type="PROSITE" id="PS50294">
    <property type="entry name" value="WD_REPEATS_REGION"/>
    <property type="match status" value="13"/>
</dbReference>
<reference evidence="10" key="1">
    <citation type="submission" date="2022-11" db="EMBL/GenBank/DDBJ databases">
        <authorList>
            <person name="Petersen C."/>
        </authorList>
    </citation>
    <scope>NUCLEOTIDE SEQUENCE</scope>
    <source>
        <strain evidence="10">IBT 16849</strain>
    </source>
</reference>